<keyword evidence="4" id="KW-0479">Metal-binding</keyword>
<comment type="similarity">
    <text evidence="8">Belongs to the polysaccharide lyase 9 family.</text>
</comment>
<evidence type="ECO:0000256" key="3">
    <source>
        <dbReference type="ARBA" id="ARBA00022525"/>
    </source>
</evidence>
<keyword evidence="5" id="KW-0732">Signal</keyword>
<protein>
    <recommendedName>
        <fullName evidence="9">Right handed beta helix domain-containing protein</fullName>
    </recommendedName>
</protein>
<evidence type="ECO:0000256" key="2">
    <source>
        <dbReference type="ARBA" id="ARBA00004613"/>
    </source>
</evidence>
<dbReference type="PANTHER" id="PTHR40088:SF1">
    <property type="entry name" value="PECTATE LYASE PEL9"/>
    <property type="match status" value="1"/>
</dbReference>
<dbReference type="RefSeq" id="WP_183339984.1">
    <property type="nucleotide sequence ID" value="NZ_JACHNU010000001.1"/>
</dbReference>
<comment type="caution">
    <text evidence="10">The sequence shown here is derived from an EMBL/GenBank/DDBJ whole genome shotgun (WGS) entry which is preliminary data.</text>
</comment>
<evidence type="ECO:0000256" key="7">
    <source>
        <dbReference type="ARBA" id="ARBA00023239"/>
    </source>
</evidence>
<dbReference type="AlphaFoldDB" id="A0A840IBM4"/>
<dbReference type="SUPFAM" id="SSF51126">
    <property type="entry name" value="Pectin lyase-like"/>
    <property type="match status" value="1"/>
</dbReference>
<comment type="cofactor">
    <cofactor evidence="1">
        <name>Ca(2+)</name>
        <dbReference type="ChEBI" id="CHEBI:29108"/>
    </cofactor>
</comment>
<proteinExistence type="inferred from homology"/>
<dbReference type="PANTHER" id="PTHR40088">
    <property type="entry name" value="PECTATE LYASE (EUROFUNG)"/>
    <property type="match status" value="1"/>
</dbReference>
<evidence type="ECO:0000256" key="4">
    <source>
        <dbReference type="ARBA" id="ARBA00022723"/>
    </source>
</evidence>
<evidence type="ECO:0000313" key="10">
    <source>
        <dbReference type="EMBL" id="MBB4661651.1"/>
    </source>
</evidence>
<dbReference type="Pfam" id="PF13229">
    <property type="entry name" value="Beta_helix"/>
    <property type="match status" value="1"/>
</dbReference>
<evidence type="ECO:0000256" key="8">
    <source>
        <dbReference type="ARBA" id="ARBA00038263"/>
    </source>
</evidence>
<comment type="subcellular location">
    <subcellularLocation>
        <location evidence="2">Secreted</location>
    </subcellularLocation>
</comment>
<dbReference type="InterPro" id="IPR011050">
    <property type="entry name" value="Pectin_lyase_fold/virulence"/>
</dbReference>
<feature type="domain" description="Right handed beta helix" evidence="9">
    <location>
        <begin position="195"/>
        <end position="392"/>
    </location>
</feature>
<evidence type="ECO:0000256" key="5">
    <source>
        <dbReference type="ARBA" id="ARBA00022729"/>
    </source>
</evidence>
<keyword evidence="6" id="KW-0106">Calcium</keyword>
<evidence type="ECO:0000259" key="9">
    <source>
        <dbReference type="Pfam" id="PF13229"/>
    </source>
</evidence>
<dbReference type="GO" id="GO:0016837">
    <property type="term" value="F:carbon-oxygen lyase activity, acting on polysaccharides"/>
    <property type="evidence" value="ECO:0007669"/>
    <property type="project" value="TreeGrafter"/>
</dbReference>
<keyword evidence="7" id="KW-0456">Lyase</keyword>
<dbReference type="InterPro" id="IPR039448">
    <property type="entry name" value="Beta_helix"/>
</dbReference>
<accession>A0A840IBM4</accession>
<keyword evidence="3" id="KW-0964">Secreted</keyword>
<evidence type="ECO:0000313" key="11">
    <source>
        <dbReference type="Proteomes" id="UP000585272"/>
    </source>
</evidence>
<dbReference type="Proteomes" id="UP000585272">
    <property type="component" value="Unassembled WGS sequence"/>
</dbReference>
<dbReference type="Gene3D" id="2.160.20.10">
    <property type="entry name" value="Single-stranded right-handed beta-helix, Pectin lyase-like"/>
    <property type="match status" value="2"/>
</dbReference>
<name>A0A840IBM4_9ACTN</name>
<dbReference type="EMBL" id="JACHNU010000001">
    <property type="protein sequence ID" value="MBB4661651.1"/>
    <property type="molecule type" value="Genomic_DNA"/>
</dbReference>
<organism evidence="10 11">
    <name type="scientific">Conexibacter arvalis</name>
    <dbReference type="NCBI Taxonomy" id="912552"/>
    <lineage>
        <taxon>Bacteria</taxon>
        <taxon>Bacillati</taxon>
        <taxon>Actinomycetota</taxon>
        <taxon>Thermoleophilia</taxon>
        <taxon>Solirubrobacterales</taxon>
        <taxon>Conexibacteraceae</taxon>
        <taxon>Conexibacter</taxon>
    </lineage>
</organism>
<dbReference type="InterPro" id="IPR006626">
    <property type="entry name" value="PbH1"/>
</dbReference>
<evidence type="ECO:0000256" key="6">
    <source>
        <dbReference type="ARBA" id="ARBA00022837"/>
    </source>
</evidence>
<sequence>MRVALPPRRLAVPLVVAALAALAAVVALVSCDGALAARTFHVSPDGDDRAAGTASEPWRSLARVNRARLRPGDRVLLRGGAEFRGQLRLGPDDAGARGRAVAIGSYGGGRATIRSGRASAVLVLNAGRVRVSDLRLVGSGPLDNRGSGVEFRNTLPRARRLTGISIARVEASGFGVAGIAVHGRPADRSQSGFRTIRISDCVAHDNRRYGVYVGGIEDRRTRRFANADARIDRCRAYDNHGDPRFTANHSGSGIFLSNVDGGAITHSVAHDNGSLNACRNCGPVGIWAAIARDVTIERNESYRNRSGPGGRDGDGFDLDGGTIGCVVQHNYSHDNDGAGFMVYNWTGAPHEVRGNVVRFNISQDDSRRGGLPAILVGNDGSSNAGTRVHNNTVYLSPPPGGRPAAIGVYGTTSALVANNVLYTTGGLPLVDAAADQPGLRFRGNLYWTAGEPFSVTDAGRRHGSLEAWRAATGQERVDGRAVGRFADPLLVDAGGGPTIDDPRRLTQLDAYRPRPESPIRGAGVDAGAPGPADYFGAPLRRGGPFALGAALR</sequence>
<reference evidence="10 11" key="1">
    <citation type="submission" date="2020-08" db="EMBL/GenBank/DDBJ databases">
        <title>Genomic Encyclopedia of Archaeal and Bacterial Type Strains, Phase II (KMG-II): from individual species to whole genera.</title>
        <authorList>
            <person name="Goeker M."/>
        </authorList>
    </citation>
    <scope>NUCLEOTIDE SEQUENCE [LARGE SCALE GENOMIC DNA]</scope>
    <source>
        <strain evidence="10 11">DSM 23288</strain>
    </source>
</reference>
<evidence type="ECO:0000256" key="1">
    <source>
        <dbReference type="ARBA" id="ARBA00001913"/>
    </source>
</evidence>
<keyword evidence="11" id="KW-1185">Reference proteome</keyword>
<dbReference type="GO" id="GO:0046872">
    <property type="term" value="F:metal ion binding"/>
    <property type="evidence" value="ECO:0007669"/>
    <property type="project" value="UniProtKB-KW"/>
</dbReference>
<dbReference type="InterPro" id="IPR052052">
    <property type="entry name" value="Polysaccharide_Lyase_9"/>
</dbReference>
<dbReference type="PROSITE" id="PS51257">
    <property type="entry name" value="PROKAR_LIPOPROTEIN"/>
    <property type="match status" value="1"/>
</dbReference>
<dbReference type="SMART" id="SM00710">
    <property type="entry name" value="PbH1"/>
    <property type="match status" value="7"/>
</dbReference>
<dbReference type="GO" id="GO:0005576">
    <property type="term" value="C:extracellular region"/>
    <property type="evidence" value="ECO:0007669"/>
    <property type="project" value="UniProtKB-SubCell"/>
</dbReference>
<dbReference type="InterPro" id="IPR012334">
    <property type="entry name" value="Pectin_lyas_fold"/>
</dbReference>
<gene>
    <name evidence="10" type="ORF">BDZ31_001224</name>
</gene>